<dbReference type="Gene3D" id="3.40.50.720">
    <property type="entry name" value="NAD(P)-binding Rossmann-like Domain"/>
    <property type="match status" value="1"/>
</dbReference>
<dbReference type="Pfam" id="PF00106">
    <property type="entry name" value="adh_short"/>
    <property type="match status" value="1"/>
</dbReference>
<dbReference type="PANTHER" id="PTHR43477">
    <property type="entry name" value="DIHYDROANTICAPSIN 7-DEHYDROGENASE"/>
    <property type="match status" value="1"/>
</dbReference>
<dbReference type="OrthoDB" id="4773823at2"/>
<proteinExistence type="inferred from homology"/>
<dbReference type="RefSeq" id="WP_028327175.1">
    <property type="nucleotide sequence ID" value="NZ_JAAFNI010000001.1"/>
</dbReference>
<evidence type="ECO:0000256" key="2">
    <source>
        <dbReference type="ARBA" id="ARBA00023002"/>
    </source>
</evidence>
<dbReference type="GeneID" id="63459105"/>
<dbReference type="KEGG" id="dco:SAMEA4475696_0855"/>
<evidence type="ECO:0000313" key="3">
    <source>
        <dbReference type="EMBL" id="SNV19913.1"/>
    </source>
</evidence>
<name>A0A239VE33_9MICO</name>
<sequence>MRVVVTGAAGPLGRATCAALIHAGHDVVAVHHSAVELEQGLQTHACDLTDPNATHKLAESVTADGPVDALFHLIGGWRGGKGLAGQTDEDYRFLESRIVTTLRNSTRAFLPALLNAAAPRVAIVSTTGLERCTAGNANYLATKAAAETWLACVGHALREKQGVAHVERVMALVTEADRAANPDKDYSRYSDVTDVAQRLLTLLSHTPTTHEEQ</sequence>
<dbReference type="PANTHER" id="PTHR43477:SF1">
    <property type="entry name" value="DIHYDROANTICAPSIN 7-DEHYDROGENASE"/>
    <property type="match status" value="1"/>
</dbReference>
<dbReference type="EMBL" id="LT906453">
    <property type="protein sequence ID" value="SNV19913.1"/>
    <property type="molecule type" value="Genomic_DNA"/>
</dbReference>
<dbReference type="Proteomes" id="UP000242637">
    <property type="component" value="Chromosome 1"/>
</dbReference>
<dbReference type="InterPro" id="IPR002347">
    <property type="entry name" value="SDR_fam"/>
</dbReference>
<evidence type="ECO:0000256" key="1">
    <source>
        <dbReference type="ARBA" id="ARBA00006484"/>
    </source>
</evidence>
<reference evidence="3 4" key="1">
    <citation type="submission" date="2017-06" db="EMBL/GenBank/DDBJ databases">
        <authorList>
            <consortium name="Pathogen Informatics"/>
        </authorList>
    </citation>
    <scope>NUCLEOTIDE SEQUENCE [LARGE SCALE GENOMIC DNA]</scope>
    <source>
        <strain evidence="3 4">NCTC13039</strain>
    </source>
</reference>
<comment type="similarity">
    <text evidence="1">Belongs to the short-chain dehydrogenases/reductases (SDR) family.</text>
</comment>
<protein>
    <submittedName>
        <fullName evidence="3">Short chain dehydrogenase</fullName>
    </submittedName>
</protein>
<gene>
    <name evidence="3" type="ORF">SAMEA4475696_00855</name>
</gene>
<evidence type="ECO:0000313" key="4">
    <source>
        <dbReference type="Proteomes" id="UP000242637"/>
    </source>
</evidence>
<keyword evidence="2" id="KW-0560">Oxidoreductase</keyword>
<dbReference type="AlphaFoldDB" id="A0A239VE33"/>
<accession>A0A239VE33</accession>
<dbReference type="SUPFAM" id="SSF51735">
    <property type="entry name" value="NAD(P)-binding Rossmann-fold domains"/>
    <property type="match status" value="1"/>
</dbReference>
<dbReference type="InterPro" id="IPR036291">
    <property type="entry name" value="NAD(P)-bd_dom_sf"/>
</dbReference>
<dbReference type="InterPro" id="IPR051122">
    <property type="entry name" value="SDR_DHRS6-like"/>
</dbReference>
<dbReference type="GO" id="GO:0016491">
    <property type="term" value="F:oxidoreductase activity"/>
    <property type="evidence" value="ECO:0007669"/>
    <property type="project" value="UniProtKB-KW"/>
</dbReference>
<dbReference type="STRING" id="1121387.GCA_000429885_01232"/>
<keyword evidence="4" id="KW-1185">Reference proteome</keyword>
<organism evidence="3 4">
    <name type="scientific">Dermatophilus congolensis</name>
    <dbReference type="NCBI Taxonomy" id="1863"/>
    <lineage>
        <taxon>Bacteria</taxon>
        <taxon>Bacillati</taxon>
        <taxon>Actinomycetota</taxon>
        <taxon>Actinomycetes</taxon>
        <taxon>Micrococcales</taxon>
        <taxon>Dermatophilaceae</taxon>
        <taxon>Dermatophilus</taxon>
    </lineage>
</organism>